<proteinExistence type="predicted"/>
<dbReference type="EMBL" id="BART01034943">
    <property type="protein sequence ID" value="GAH09327.1"/>
    <property type="molecule type" value="Genomic_DNA"/>
</dbReference>
<sequence>AWIEDESPGRELYRAILQVAVAYYQVLQGNYNGAAKMFLRLRQWIDPIPDLCRGINVAKFRKEARVVHEEVLNLGPGRIEEFDQGLLKPVEYEDLN</sequence>
<protein>
    <recommendedName>
        <fullName evidence="2">DUF309 domain-containing protein</fullName>
    </recommendedName>
</protein>
<organism evidence="1">
    <name type="scientific">marine sediment metagenome</name>
    <dbReference type="NCBI Taxonomy" id="412755"/>
    <lineage>
        <taxon>unclassified sequences</taxon>
        <taxon>metagenomes</taxon>
        <taxon>ecological metagenomes</taxon>
    </lineage>
</organism>
<gene>
    <name evidence="1" type="ORF">S01H4_59550</name>
</gene>
<dbReference type="Pfam" id="PF03745">
    <property type="entry name" value="DUF309"/>
    <property type="match status" value="1"/>
</dbReference>
<dbReference type="InterPro" id="IPR005500">
    <property type="entry name" value="DUF309"/>
</dbReference>
<evidence type="ECO:0008006" key="2">
    <source>
        <dbReference type="Google" id="ProtNLM"/>
    </source>
</evidence>
<dbReference type="InterPro" id="IPR023203">
    <property type="entry name" value="TTHA0068_sf"/>
</dbReference>
<dbReference type="SUPFAM" id="SSF140663">
    <property type="entry name" value="TTHA0068-like"/>
    <property type="match status" value="1"/>
</dbReference>
<comment type="caution">
    <text evidence="1">The sequence shown here is derived from an EMBL/GenBank/DDBJ whole genome shotgun (WGS) entry which is preliminary data.</text>
</comment>
<evidence type="ECO:0000313" key="1">
    <source>
        <dbReference type="EMBL" id="GAH09327.1"/>
    </source>
</evidence>
<dbReference type="Gene3D" id="1.10.3450.10">
    <property type="entry name" value="TTHA0068-like"/>
    <property type="match status" value="1"/>
</dbReference>
<dbReference type="AlphaFoldDB" id="X1CNG2"/>
<accession>X1CNG2</accession>
<feature type="non-terminal residue" evidence="1">
    <location>
        <position position="1"/>
    </location>
</feature>
<name>X1CNG2_9ZZZZ</name>
<reference evidence="1" key="1">
    <citation type="journal article" date="2014" name="Front. Microbiol.">
        <title>High frequency of phylogenetically diverse reductive dehalogenase-homologous genes in deep subseafloor sedimentary metagenomes.</title>
        <authorList>
            <person name="Kawai M."/>
            <person name="Futagami T."/>
            <person name="Toyoda A."/>
            <person name="Takaki Y."/>
            <person name="Nishi S."/>
            <person name="Hori S."/>
            <person name="Arai W."/>
            <person name="Tsubouchi T."/>
            <person name="Morono Y."/>
            <person name="Uchiyama I."/>
            <person name="Ito T."/>
            <person name="Fujiyama A."/>
            <person name="Inagaki F."/>
            <person name="Takami H."/>
        </authorList>
    </citation>
    <scope>NUCLEOTIDE SEQUENCE</scope>
    <source>
        <strain evidence="1">Expedition CK06-06</strain>
    </source>
</reference>